<sequence length="208" mass="23436">MSLRKYLTSRVFFVQVLIAIAIIAALGYLFMHWLTFTTDHGNEIAVPNLSKLTEEQVEEKLDELDLDYVLLDSVDYRSDFPQYSVVEQDPTPGTKVKVGRKIYIKINTSGFSSVRIPDLVNKTYREAVPTLKALGLEEGSVTYVPNLGKDMVLEMRFKGRNLKAGDRVLKSSKIDLVLGDGKMSYEEEEKAADTLVAPIEEEIPVDEQ</sequence>
<dbReference type="AlphaFoldDB" id="A0A1H8KVR9"/>
<dbReference type="SMART" id="SM00740">
    <property type="entry name" value="PASTA"/>
    <property type="match status" value="2"/>
</dbReference>
<proteinExistence type="predicted"/>
<protein>
    <submittedName>
        <fullName evidence="3">PASTA domain-containing protein</fullName>
    </submittedName>
</protein>
<name>A0A1H8KVR9_9FLAO</name>
<accession>A0A1H8KVR9</accession>
<dbReference type="Proteomes" id="UP000198657">
    <property type="component" value="Unassembled WGS sequence"/>
</dbReference>
<keyword evidence="1" id="KW-0472">Membrane</keyword>
<evidence type="ECO:0000259" key="2">
    <source>
        <dbReference type="PROSITE" id="PS51178"/>
    </source>
</evidence>
<keyword evidence="4" id="KW-1185">Reference proteome</keyword>
<feature type="domain" description="PASTA" evidence="2">
    <location>
        <begin position="41"/>
        <end position="108"/>
    </location>
</feature>
<dbReference type="EMBL" id="FODN01000002">
    <property type="protein sequence ID" value="SEN96984.1"/>
    <property type="molecule type" value="Genomic_DNA"/>
</dbReference>
<dbReference type="CDD" id="cd06577">
    <property type="entry name" value="PASTA_pknB"/>
    <property type="match status" value="2"/>
</dbReference>
<gene>
    <name evidence="3" type="ORF">SAMN04487942_1372</name>
</gene>
<keyword evidence="1" id="KW-0812">Transmembrane</keyword>
<dbReference type="PROSITE" id="PS51178">
    <property type="entry name" value="PASTA"/>
    <property type="match status" value="2"/>
</dbReference>
<feature type="domain" description="PASTA" evidence="2">
    <location>
        <begin position="110"/>
        <end position="180"/>
    </location>
</feature>
<evidence type="ECO:0000256" key="1">
    <source>
        <dbReference type="SAM" id="Phobius"/>
    </source>
</evidence>
<evidence type="ECO:0000313" key="4">
    <source>
        <dbReference type="Proteomes" id="UP000198657"/>
    </source>
</evidence>
<dbReference type="OrthoDB" id="9803895at2"/>
<reference evidence="4" key="1">
    <citation type="submission" date="2016-10" db="EMBL/GenBank/DDBJ databases">
        <authorList>
            <person name="Varghese N."/>
            <person name="Submissions S."/>
        </authorList>
    </citation>
    <scope>NUCLEOTIDE SEQUENCE [LARGE SCALE GENOMIC DNA]</scope>
    <source>
        <strain evidence="4">CGMCC 1.8704</strain>
    </source>
</reference>
<organism evidence="3 4">
    <name type="scientific">Flavobacterium sinopsychrotolerans</name>
    <dbReference type="NCBI Taxonomy" id="604089"/>
    <lineage>
        <taxon>Bacteria</taxon>
        <taxon>Pseudomonadati</taxon>
        <taxon>Bacteroidota</taxon>
        <taxon>Flavobacteriia</taxon>
        <taxon>Flavobacteriales</taxon>
        <taxon>Flavobacteriaceae</taxon>
        <taxon>Flavobacterium</taxon>
    </lineage>
</organism>
<dbReference type="Gene3D" id="3.30.10.20">
    <property type="match status" value="2"/>
</dbReference>
<evidence type="ECO:0000313" key="3">
    <source>
        <dbReference type="EMBL" id="SEN96984.1"/>
    </source>
</evidence>
<dbReference type="STRING" id="604089.SAMN04487942_1372"/>
<dbReference type="InterPro" id="IPR005543">
    <property type="entry name" value="PASTA_dom"/>
</dbReference>
<dbReference type="Pfam" id="PF03793">
    <property type="entry name" value="PASTA"/>
    <property type="match status" value="2"/>
</dbReference>
<keyword evidence="1" id="KW-1133">Transmembrane helix</keyword>
<dbReference type="RefSeq" id="WP_091168084.1">
    <property type="nucleotide sequence ID" value="NZ_CBCSFM010000003.1"/>
</dbReference>
<feature type="transmembrane region" description="Helical" evidence="1">
    <location>
        <begin position="12"/>
        <end position="34"/>
    </location>
</feature>